<keyword evidence="1" id="KW-1133">Transmembrane helix</keyword>
<keyword evidence="1" id="KW-0472">Membrane</keyword>
<dbReference type="Proteomes" id="UP000465062">
    <property type="component" value="Chromosome"/>
</dbReference>
<proteinExistence type="predicted"/>
<sequence length="49" mass="6150">MEKPNKKDSFKIQNKYRQKIRRKRKNNNRFEVIIIAIFFLTIIILKWLD</sequence>
<evidence type="ECO:0000313" key="2">
    <source>
        <dbReference type="EMBL" id="QHE62584.1"/>
    </source>
</evidence>
<dbReference type="AlphaFoldDB" id="A0A6I6UHZ7"/>
<evidence type="ECO:0000256" key="1">
    <source>
        <dbReference type="SAM" id="Phobius"/>
    </source>
</evidence>
<name>A0A6I6UHZ7_9BACI</name>
<protein>
    <submittedName>
        <fullName evidence="2">Uncharacterized protein</fullName>
    </submittedName>
</protein>
<accession>A0A6I6UHZ7</accession>
<feature type="transmembrane region" description="Helical" evidence="1">
    <location>
        <begin position="30"/>
        <end position="48"/>
    </location>
</feature>
<reference evidence="2 3" key="1">
    <citation type="submission" date="2019-06" db="EMBL/GenBank/DDBJ databases">
        <title>An operon consisting of a P-type ATPase gene and a transcriptional regular gene given the different cadmium resistance in Bacillus vietamensis 151-6 and Bacillus marisflavi 151-25.</title>
        <authorList>
            <person name="Yu X."/>
        </authorList>
    </citation>
    <scope>NUCLEOTIDE SEQUENCE [LARGE SCALE GENOMIC DNA]</scope>
    <source>
        <strain evidence="2 3">151-6</strain>
    </source>
</reference>
<dbReference type="EMBL" id="CP047394">
    <property type="protein sequence ID" value="QHE62584.1"/>
    <property type="molecule type" value="Genomic_DNA"/>
</dbReference>
<evidence type="ECO:0000313" key="3">
    <source>
        <dbReference type="Proteomes" id="UP000465062"/>
    </source>
</evidence>
<organism evidence="2 3">
    <name type="scientific">Rossellomorea vietnamensis</name>
    <dbReference type="NCBI Taxonomy" id="218284"/>
    <lineage>
        <taxon>Bacteria</taxon>
        <taxon>Bacillati</taxon>
        <taxon>Bacillota</taxon>
        <taxon>Bacilli</taxon>
        <taxon>Bacillales</taxon>
        <taxon>Bacillaceae</taxon>
        <taxon>Rossellomorea</taxon>
    </lineage>
</organism>
<dbReference type="KEGG" id="bvq:FHE72_17310"/>
<keyword evidence="1" id="KW-0812">Transmembrane</keyword>
<dbReference type="RefSeq" id="WP_159362484.1">
    <property type="nucleotide sequence ID" value="NZ_CP047394.1"/>
</dbReference>
<gene>
    <name evidence="2" type="ORF">FHE72_17310</name>
</gene>